<gene>
    <name evidence="2" type="ORF">DesyoDRAFT_1284</name>
</gene>
<keyword evidence="1" id="KW-0472">Membrane</keyword>
<proteinExistence type="predicted"/>
<dbReference type="RefSeq" id="WP_007780844.1">
    <property type="nucleotide sequence ID" value="NZ_CM001441.1"/>
</dbReference>
<evidence type="ECO:0000313" key="2">
    <source>
        <dbReference type="EMBL" id="EHQ88450.1"/>
    </source>
</evidence>
<keyword evidence="1" id="KW-0812">Transmembrane</keyword>
<feature type="transmembrane region" description="Helical" evidence="1">
    <location>
        <begin position="71"/>
        <end position="91"/>
    </location>
</feature>
<keyword evidence="1" id="KW-1133">Transmembrane helix</keyword>
<keyword evidence="3" id="KW-1185">Reference proteome</keyword>
<accession>H5Y2A2</accession>
<dbReference type="Proteomes" id="UP000005104">
    <property type="component" value="Chromosome"/>
</dbReference>
<feature type="transmembrane region" description="Helical" evidence="1">
    <location>
        <begin position="44"/>
        <end position="65"/>
    </location>
</feature>
<evidence type="ECO:0000256" key="1">
    <source>
        <dbReference type="SAM" id="Phobius"/>
    </source>
</evidence>
<sequence length="282" mass="34364">MFKTIKLVQRRIRLFVEFYWVKLLLKKRQILRLITRFYKRFRDIWYIGLLCSIIIGGLLSTSWKFNIYDELKGYISGLFNIIVTVYLIDFLRIEYERKKNANNIFVFDKQLTLIFEDFMRNAILALNIDLFNFKSNGLELTHEITKAINSTPTFWTDSINIENKVAHDYFIPRHQYLKESFLTLRDKLQRYILNSYVSLDAKRFKFIRRIQWDLSLRNHFFDERTNFPLLQPHQISYAINSLMGYYQKIREIEEYWHKDSDLEIRLEKICEQARYIGLKLPF</sequence>
<evidence type="ECO:0000313" key="3">
    <source>
        <dbReference type="Proteomes" id="UP000005104"/>
    </source>
</evidence>
<name>H5Y2A2_9FIRM</name>
<dbReference type="EMBL" id="CM001441">
    <property type="protein sequence ID" value="EHQ88450.1"/>
    <property type="molecule type" value="Genomic_DNA"/>
</dbReference>
<organism evidence="2 3">
    <name type="scientific">Desulfosporosinus youngiae DSM 17734</name>
    <dbReference type="NCBI Taxonomy" id="768710"/>
    <lineage>
        <taxon>Bacteria</taxon>
        <taxon>Bacillati</taxon>
        <taxon>Bacillota</taxon>
        <taxon>Clostridia</taxon>
        <taxon>Eubacteriales</taxon>
        <taxon>Desulfitobacteriaceae</taxon>
        <taxon>Desulfosporosinus</taxon>
    </lineage>
</organism>
<dbReference type="HOGENOM" id="CLU_986029_0_0_9"/>
<protein>
    <submittedName>
        <fullName evidence="2">Uncharacterized protein</fullName>
    </submittedName>
</protein>
<dbReference type="AlphaFoldDB" id="H5Y2A2"/>
<reference evidence="2 3" key="1">
    <citation type="submission" date="2011-11" db="EMBL/GenBank/DDBJ databases">
        <title>The Noncontiguous Finished genome of Desulfosporosinus youngiae DSM 17734.</title>
        <authorList>
            <consortium name="US DOE Joint Genome Institute (JGI-PGF)"/>
            <person name="Lucas S."/>
            <person name="Han J."/>
            <person name="Lapidus A."/>
            <person name="Cheng J.-F."/>
            <person name="Goodwin L."/>
            <person name="Pitluck S."/>
            <person name="Peters L."/>
            <person name="Ovchinnikova G."/>
            <person name="Lu M."/>
            <person name="Land M.L."/>
            <person name="Hauser L."/>
            <person name="Pester M."/>
            <person name="Spring S."/>
            <person name="Ollivier B."/>
            <person name="Rattei T."/>
            <person name="Klenk H.-P."/>
            <person name="Wagner M."/>
            <person name="Loy A."/>
            <person name="Woyke T.J."/>
        </authorList>
    </citation>
    <scope>NUCLEOTIDE SEQUENCE [LARGE SCALE GENOMIC DNA]</scope>
    <source>
        <strain evidence="2 3">DSM 17734</strain>
    </source>
</reference>